<accession>A0A3S7WRT6</accession>
<dbReference type="AlphaFoldDB" id="A0A3S7WRT6"/>
<sequence length="618" mass="68495">MKALGHGPITRLANTAAPGGSAAPGAIYNRDDWNAGRDMSAEERRCGILTRLCTLAATAPREGASPACGLAPLEAVIRAQSTDAHVAEVDANGGGAFLENAPKGRWRKISRSKTLLVEDTATPFSNPEKSFSPRVQSYGEYVRRIGKLPEGRPLLRFAMFRDGYSLDSVRHRLRYEIGVPHDGVYLHEPPGGSFAAVTQFGVAIGVTREQLPHASRHYNVHALIFDDRSYHALDELPRLSAAPQAYVHRILLRCVCGDEAAVAQRLRHLSSNGFVNYFGLESFGIGSNTLFDMAAFASRREPHRSVGAYLQTLAECSPLHHQPYLSYANAEESTVAGAVTEWLRVCERAKLPKETREVLRKLHCYHLSQRHPNDATTTSMEDVWEACPIMHRTEQSAASFVWNAMASQRLLSFGSRPVKGDLVSRIGDRGAMEIAEVASDVDASQYTIDDVVLPIPCGHTRAAELRYPTHSVDEAFFKQFARKHSLSFLFDSGVDSTPRAPATQGSYRRLVSRPRNLQAAVLRDPSSCAALKSDLFLLQEHQPTEGWSLDYGRRVREPSNFNVSERFRERMSCIRKRRTGEHSVALAFVLPAGSSPWVALREAFHMHYGTFHDLYGVS</sequence>
<evidence type="ECO:0000256" key="3">
    <source>
        <dbReference type="SAM" id="MobiDB-lite"/>
    </source>
</evidence>
<dbReference type="InterPro" id="IPR011760">
    <property type="entry name" value="PsdUridine_synth_TruD_insert"/>
</dbReference>
<dbReference type="KEGG" id="ldo:LDBPK_111360"/>
<dbReference type="PANTHER" id="PTHR13326:SF26">
    <property type="entry name" value="TRUD DOMAIN-CONTAINING PROTEIN"/>
    <property type="match status" value="1"/>
</dbReference>
<proteinExistence type="inferred from homology"/>
<feature type="compositionally biased region" description="Low complexity" evidence="3">
    <location>
        <begin position="16"/>
        <end position="26"/>
    </location>
</feature>
<reference evidence="5 9" key="4">
    <citation type="journal article" date="2018" name="Sci. Rep.">
        <title>A complete Leishmania donovani reference genome identifies novel genetic variations associated with virulence.</title>
        <authorList>
            <person name="Lypaczewski P."/>
            <person name="Hoshizaki J."/>
            <person name="Zhang W.-W."/>
            <person name="McCall L.-I."/>
            <person name="Torcivia-Rodriguez J."/>
            <person name="Simonyan V."/>
            <person name="Kaur A."/>
            <person name="Dewar K."/>
            <person name="Matlashewski G."/>
        </authorList>
    </citation>
    <scope>NUCLEOTIDE SEQUENCE [LARGE SCALE GENOMIC DNA]</scope>
    <source>
        <strain evidence="5 9">LdCL</strain>
    </source>
</reference>
<dbReference type="GO" id="GO:0003723">
    <property type="term" value="F:RNA binding"/>
    <property type="evidence" value="ECO:0007669"/>
    <property type="project" value="InterPro"/>
</dbReference>
<dbReference type="OrthoDB" id="447290at2759"/>
<keyword evidence="2" id="KW-0413">Isomerase</keyword>
<reference evidence="7" key="6">
    <citation type="submission" date="2019-02" db="EMBL/GenBank/DDBJ databases">
        <title>FDA dAtabase for Regulatory Grade micrObial Sequences (FDA-ARGOS): Supporting development and validation of Infectious Disease Dx tests.</title>
        <authorList>
            <person name="Duncan R."/>
            <person name="Fisher C."/>
            <person name="Tallon L.J."/>
            <person name="Sadzewicz L."/>
            <person name="Sengamalay N."/>
            <person name="Ott S."/>
            <person name="Godinez A."/>
            <person name="Nagaraj S."/>
            <person name="Nadendla S."/>
            <person name="Sichtig H."/>
        </authorList>
    </citation>
    <scope>NUCLEOTIDE SEQUENCE</scope>
    <source>
        <strain evidence="7">FDAARGOS_361</strain>
    </source>
</reference>
<reference evidence="10" key="5">
    <citation type="submission" date="2019-02" db="EMBL/GenBank/DDBJ databases">
        <title>FDA dAtabase for Regulatory Grade micrObial Sequences (FDA-ARGOS): Supporting development and validation of Infectious Disease Dx tests.</title>
        <authorList>
            <person name="Duncan R."/>
            <person name="Fisher C."/>
            <person name="Tallon L."/>
            <person name="Sadzewicz L."/>
            <person name="Sengamalay N."/>
            <person name="Ott S."/>
            <person name="Godinez A."/>
            <person name="Nagaraj S."/>
            <person name="Vavikolanu K."/>
            <person name="Nadendla S."/>
            <person name="Aluvathingal J."/>
            <person name="Sichtig H."/>
        </authorList>
    </citation>
    <scope>NUCLEOTIDE SEQUENCE [LARGE SCALE GENOMIC DNA]</scope>
    <source>
        <strain evidence="10">FDAARGOS_361</strain>
    </source>
</reference>
<keyword evidence="9" id="KW-1185">Reference proteome</keyword>
<reference evidence="6" key="2">
    <citation type="submission" date="2011-01" db="EMBL/GenBank/DDBJ databases">
        <authorList>
            <person name="Zhao B.P."/>
            <person name="Ren Z.A."/>
            <person name="Li C.D."/>
        </authorList>
    </citation>
    <scope>NUCLEOTIDE SEQUENCE</scope>
    <source>
        <strain evidence="6">BPK282A1</strain>
    </source>
</reference>
<protein>
    <submittedName>
        <fullName evidence="7">tRNA pseudouridine synthase D (TruD) family protein</fullName>
    </submittedName>
    <submittedName>
        <fullName evidence="5">tRNA pseudouridine synthase D (TruD), putative</fullName>
    </submittedName>
</protein>
<comment type="similarity">
    <text evidence="1">Belongs to the pseudouridine synthase TruD family.</text>
</comment>
<evidence type="ECO:0000313" key="6">
    <source>
        <dbReference type="EMBL" id="CBZ32397.1"/>
    </source>
</evidence>
<evidence type="ECO:0000313" key="8">
    <source>
        <dbReference type="Proteomes" id="UP000008980"/>
    </source>
</evidence>
<evidence type="ECO:0000259" key="4">
    <source>
        <dbReference type="PROSITE" id="PS50984"/>
    </source>
</evidence>
<dbReference type="GO" id="GO:0001522">
    <property type="term" value="P:pseudouridine synthesis"/>
    <property type="evidence" value="ECO:0007669"/>
    <property type="project" value="InterPro"/>
</dbReference>
<dbReference type="GO" id="GO:0009982">
    <property type="term" value="F:pseudouridine synthase activity"/>
    <property type="evidence" value="ECO:0007669"/>
    <property type="project" value="InterPro"/>
</dbReference>
<dbReference type="VEuPathDB" id="TriTrypDB:LdBPK_111360.1"/>
<dbReference type="VEuPathDB" id="TriTrypDB:LdCL_110019500"/>
<dbReference type="GeneID" id="13389809"/>
<dbReference type="GO" id="GO:0005634">
    <property type="term" value="C:nucleus"/>
    <property type="evidence" value="ECO:0007669"/>
    <property type="project" value="TreeGrafter"/>
</dbReference>
<dbReference type="OMA" id="WNAMASQ"/>
<dbReference type="SUPFAM" id="SSF55120">
    <property type="entry name" value="Pseudouridine synthase"/>
    <property type="match status" value="1"/>
</dbReference>
<evidence type="ECO:0000313" key="5">
    <source>
        <dbReference type="EMBL" id="AYU76906.1"/>
    </source>
</evidence>
<dbReference type="Proteomes" id="UP000318447">
    <property type="component" value="Unassembled WGS sequence"/>
</dbReference>
<feature type="region of interest" description="Disordered" evidence="3">
    <location>
        <begin position="1"/>
        <end position="31"/>
    </location>
</feature>
<evidence type="ECO:0000313" key="9">
    <source>
        <dbReference type="Proteomes" id="UP000274082"/>
    </source>
</evidence>
<organism evidence="5 9">
    <name type="scientific">Leishmania donovani</name>
    <dbReference type="NCBI Taxonomy" id="5661"/>
    <lineage>
        <taxon>Eukaryota</taxon>
        <taxon>Discoba</taxon>
        <taxon>Euglenozoa</taxon>
        <taxon>Kinetoplastea</taxon>
        <taxon>Metakinetoplastina</taxon>
        <taxon>Trypanosomatida</taxon>
        <taxon>Trypanosomatidae</taxon>
        <taxon>Leishmaniinae</taxon>
        <taxon>Leishmania</taxon>
    </lineage>
</organism>
<dbReference type="InterPro" id="IPR001656">
    <property type="entry name" value="PsdUridine_synth_TruD"/>
</dbReference>
<dbReference type="PROSITE" id="PS50984">
    <property type="entry name" value="TRUD"/>
    <property type="match status" value="1"/>
</dbReference>
<dbReference type="RefSeq" id="XP_003859109.1">
    <property type="nucleotide sequence ID" value="XM_003859061.1"/>
</dbReference>
<reference evidence="8" key="3">
    <citation type="submission" date="2011-02" db="EMBL/GenBank/DDBJ databases">
        <title>Whole genome sequencing of Leishmania donovani clinical lines reveals dynamic variation related to drug resistance.</title>
        <authorList>
            <person name="Downing T."/>
            <person name="Imamura H."/>
            <person name="Sanders M."/>
            <person name="Decuypere S."/>
            <person name="Hertz-Fowler C."/>
            <person name="Clark T.G."/>
            <person name="Rijal S."/>
            <person name="Sundar S."/>
            <person name="Quail M.A."/>
            <person name="De Doncker S."/>
            <person name="Maes I."/>
            <person name="Vanaerschot M."/>
            <person name="Stark O."/>
            <person name="Schonian G."/>
            <person name="Dujardin J.C."/>
            <person name="Berriman M."/>
        </authorList>
    </citation>
    <scope>NUCLEOTIDE SEQUENCE [LARGE SCALE GENOMIC DNA]</scope>
    <source>
        <strain evidence="8">BPK282A1</strain>
    </source>
</reference>
<evidence type="ECO:0000256" key="1">
    <source>
        <dbReference type="ARBA" id="ARBA00007953"/>
    </source>
</evidence>
<reference evidence="6 8" key="1">
    <citation type="journal article" date="2011" name="Genome Res.">
        <title>Whole genome sequencing of multiple Leishmania donovani clinical isolates provides insights into population structure and mechanisms of drug resistance.</title>
        <authorList>
            <person name="Downing T."/>
            <person name="Imamura H."/>
            <person name="Decuypere S."/>
            <person name="Clark T.G."/>
            <person name="Coombs G.H."/>
            <person name="Cotton J.A."/>
            <person name="Hilley J.D."/>
            <person name="de Doncker S."/>
            <person name="Maes I."/>
            <person name="Mottram J.C."/>
            <person name="Quail M.A."/>
            <person name="Rijal S."/>
            <person name="Sanders M."/>
            <person name="Schonian G."/>
            <person name="Stark O."/>
            <person name="Sundar S."/>
            <person name="Vanaerschot M."/>
            <person name="Hertz-Fowler C."/>
            <person name="Dujardin J.C."/>
            <person name="Berriman M."/>
        </authorList>
    </citation>
    <scope>NUCLEOTIDE SEQUENCE [LARGE SCALE GENOMIC DNA]</scope>
    <source>
        <strain evidence="6 8">BPK282A1</strain>
    </source>
</reference>
<feature type="domain" description="TRUD" evidence="4">
    <location>
        <begin position="273"/>
        <end position="513"/>
    </location>
</feature>
<dbReference type="PANTHER" id="PTHR13326">
    <property type="entry name" value="TRNA PSEUDOURIDINE SYNTHASE D"/>
    <property type="match status" value="1"/>
</dbReference>
<name>A0A3S7WRT6_LEIDO</name>
<dbReference type="Proteomes" id="UP000274082">
    <property type="component" value="Chromosome 11"/>
</dbReference>
<dbReference type="InterPro" id="IPR042214">
    <property type="entry name" value="TruD_catalytic"/>
</dbReference>
<dbReference type="Gene3D" id="3.30.2350.20">
    <property type="entry name" value="TruD, catalytic domain"/>
    <property type="match status" value="2"/>
</dbReference>
<dbReference type="EMBL" id="RHLC01000035">
    <property type="protein sequence ID" value="TPP52969.1"/>
    <property type="molecule type" value="Genomic_DNA"/>
</dbReference>
<dbReference type="InterPro" id="IPR020103">
    <property type="entry name" value="PsdUridine_synth_cat_dom_sf"/>
</dbReference>
<dbReference type="EMBL" id="FR799598">
    <property type="protein sequence ID" value="CBZ32397.1"/>
    <property type="molecule type" value="Genomic_DNA"/>
</dbReference>
<gene>
    <name evidence="7" type="ORF">CGC21_0605</name>
    <name evidence="6" type="ORF">LDBPK_111360</name>
    <name evidence="5" type="ORF">LdCL_110019500</name>
</gene>
<dbReference type="EMBL" id="CP029510">
    <property type="protein sequence ID" value="AYU76906.1"/>
    <property type="molecule type" value="Genomic_DNA"/>
</dbReference>
<accession>E9BAX2</accession>
<dbReference type="VEuPathDB" id="TriTrypDB:LDHU3_11.1690"/>
<dbReference type="Proteomes" id="UP000008980">
    <property type="component" value="Chromosome 11"/>
</dbReference>
<evidence type="ECO:0000313" key="7">
    <source>
        <dbReference type="EMBL" id="TPP52969.1"/>
    </source>
</evidence>
<evidence type="ECO:0000313" key="10">
    <source>
        <dbReference type="Proteomes" id="UP000318447"/>
    </source>
</evidence>
<evidence type="ECO:0000256" key="2">
    <source>
        <dbReference type="ARBA" id="ARBA00023235"/>
    </source>
</evidence>